<evidence type="ECO:0000259" key="14">
    <source>
        <dbReference type="PROSITE" id="PS51048"/>
    </source>
</evidence>
<dbReference type="InterPro" id="IPR011990">
    <property type="entry name" value="TPR-like_helical_dom_sf"/>
</dbReference>
<feature type="transmembrane region" description="Helical" evidence="13">
    <location>
        <begin position="84"/>
        <end position="104"/>
    </location>
</feature>
<dbReference type="Pfam" id="PF07690">
    <property type="entry name" value="MFS_1"/>
    <property type="match status" value="1"/>
</dbReference>
<evidence type="ECO:0000256" key="1">
    <source>
        <dbReference type="ARBA" id="ARBA00001947"/>
    </source>
</evidence>
<dbReference type="Gene3D" id="3.60.15.10">
    <property type="entry name" value="Ribonuclease Z/Hydroxyacylglutathione hydrolase-like"/>
    <property type="match status" value="1"/>
</dbReference>
<dbReference type="Pfam" id="PF05002">
    <property type="entry name" value="SGS"/>
    <property type="match status" value="1"/>
</dbReference>
<dbReference type="InterPro" id="IPR035680">
    <property type="entry name" value="Clx_II_MBL"/>
</dbReference>
<comment type="similarity">
    <text evidence="3">Belongs to the metallo-beta-lactamase superfamily. Glyoxalase II family.</text>
</comment>
<evidence type="ECO:0000256" key="7">
    <source>
        <dbReference type="ARBA" id="ARBA00022801"/>
    </source>
</evidence>
<dbReference type="PANTHER" id="PTHR23514">
    <property type="entry name" value="BYPASS OF STOP CODON PROTEIN 6"/>
    <property type="match status" value="1"/>
</dbReference>
<comment type="subcellular location">
    <subcellularLocation>
        <location evidence="2">Membrane</location>
        <topology evidence="2">Multi-pass membrane protein</topology>
    </subcellularLocation>
</comment>
<evidence type="ECO:0000313" key="17">
    <source>
        <dbReference type="Proteomes" id="UP000011777"/>
    </source>
</evidence>
<dbReference type="PROSITE" id="PS51203">
    <property type="entry name" value="CS"/>
    <property type="match status" value="1"/>
</dbReference>
<dbReference type="STRING" id="1245528.M3JW22"/>
<evidence type="ECO:0000256" key="10">
    <source>
        <dbReference type="ARBA" id="ARBA00023136"/>
    </source>
</evidence>
<reference evidence="16 17" key="1">
    <citation type="submission" date="2013-02" db="EMBL/GenBank/DDBJ databases">
        <title>Genome sequence of Candida maltosa Xu316, a potential industrial strain for xylitol and ethanol production.</title>
        <authorList>
            <person name="Yu J."/>
            <person name="Wang Q."/>
            <person name="Geng X."/>
            <person name="Bao W."/>
            <person name="He P."/>
            <person name="Cai J."/>
        </authorList>
    </citation>
    <scope>NUCLEOTIDE SEQUENCE [LARGE SCALE GENOMIC DNA]</scope>
    <source>
        <strain evidence="17">Xu316</strain>
    </source>
</reference>
<dbReference type="PROSITE" id="PS51048">
    <property type="entry name" value="SGS"/>
    <property type="match status" value="1"/>
</dbReference>
<feature type="domain" description="CS" evidence="15">
    <location>
        <begin position="639"/>
        <end position="729"/>
    </location>
</feature>
<dbReference type="PROSITE" id="PS50005">
    <property type="entry name" value="TPR"/>
    <property type="match status" value="1"/>
</dbReference>
<feature type="domain" description="SGS" evidence="14">
    <location>
        <begin position="754"/>
        <end position="838"/>
    </location>
</feature>
<dbReference type="PANTHER" id="PTHR23514:SF6">
    <property type="entry name" value="MAJOR FACILITATOR SUPERFAMILY (MFS) PROFILE DOMAIN-CONTAINING PROTEIN"/>
    <property type="match status" value="1"/>
</dbReference>
<keyword evidence="9 13" id="KW-1133">Transmembrane helix</keyword>
<dbReference type="InterPro" id="IPR036259">
    <property type="entry name" value="MFS_trans_sf"/>
</dbReference>
<evidence type="ECO:0000256" key="3">
    <source>
        <dbReference type="ARBA" id="ARBA00006759"/>
    </source>
</evidence>
<dbReference type="SUPFAM" id="SSF103473">
    <property type="entry name" value="MFS general substrate transporter"/>
    <property type="match status" value="1"/>
</dbReference>
<evidence type="ECO:0000256" key="13">
    <source>
        <dbReference type="SAM" id="Phobius"/>
    </source>
</evidence>
<evidence type="ECO:0000256" key="11">
    <source>
        <dbReference type="PROSITE-ProRule" id="PRU00339"/>
    </source>
</evidence>
<dbReference type="Pfam" id="PF04969">
    <property type="entry name" value="CS"/>
    <property type="match status" value="1"/>
</dbReference>
<evidence type="ECO:0000256" key="4">
    <source>
        <dbReference type="ARBA" id="ARBA00008509"/>
    </source>
</evidence>
<accession>M3JW22</accession>
<dbReference type="AlphaFoldDB" id="M3JW22"/>
<protein>
    <submittedName>
        <fullName evidence="16">Uncharacterized protein</fullName>
    </submittedName>
</protein>
<dbReference type="SUPFAM" id="SSF48452">
    <property type="entry name" value="TPR-like"/>
    <property type="match status" value="1"/>
</dbReference>
<evidence type="ECO:0000256" key="6">
    <source>
        <dbReference type="ARBA" id="ARBA00022723"/>
    </source>
</evidence>
<keyword evidence="17" id="KW-1185">Reference proteome</keyword>
<dbReference type="SUPFAM" id="SSF56281">
    <property type="entry name" value="Metallo-hydrolase/oxidoreductase"/>
    <property type="match status" value="1"/>
</dbReference>
<dbReference type="Gene3D" id="1.25.40.10">
    <property type="entry name" value="Tetratricopeptide repeat domain"/>
    <property type="match status" value="1"/>
</dbReference>
<dbReference type="eggNOG" id="KOG1309">
    <property type="taxonomic scope" value="Eukaryota"/>
</dbReference>
<dbReference type="CDD" id="cd07723">
    <property type="entry name" value="hydroxyacylglutathione_hydrolase_MBL-fold"/>
    <property type="match status" value="1"/>
</dbReference>
<feature type="transmembrane region" description="Helical" evidence="13">
    <location>
        <begin position="201"/>
        <end position="221"/>
    </location>
</feature>
<gene>
    <name evidence="16" type="ORF">G210_2615</name>
</gene>
<feature type="transmembrane region" description="Helical" evidence="13">
    <location>
        <begin position="281"/>
        <end position="306"/>
    </location>
</feature>
<evidence type="ECO:0000256" key="9">
    <source>
        <dbReference type="ARBA" id="ARBA00022989"/>
    </source>
</evidence>
<dbReference type="Proteomes" id="UP000011777">
    <property type="component" value="Unassembled WGS sequence"/>
</dbReference>
<proteinExistence type="inferred from homology"/>
<feature type="region of interest" description="Disordered" evidence="12">
    <location>
        <begin position="728"/>
        <end position="758"/>
    </location>
</feature>
<dbReference type="InterPro" id="IPR051788">
    <property type="entry name" value="MFS_Transporter"/>
</dbReference>
<dbReference type="GO" id="GO:0046872">
    <property type="term" value="F:metal ion binding"/>
    <property type="evidence" value="ECO:0007669"/>
    <property type="project" value="UniProtKB-KW"/>
</dbReference>
<keyword evidence="11" id="KW-0802">TPR repeat</keyword>
<dbReference type="FunFam" id="1.20.1250.20:FF:000286">
    <property type="entry name" value="MFS efflux transporter"/>
    <property type="match status" value="1"/>
</dbReference>
<dbReference type="Gene3D" id="2.60.40.790">
    <property type="match status" value="1"/>
</dbReference>
<evidence type="ECO:0000313" key="16">
    <source>
        <dbReference type="EMBL" id="EMG47115.1"/>
    </source>
</evidence>
<dbReference type="Gene3D" id="1.20.1250.20">
    <property type="entry name" value="MFS general substrate transporter like domains"/>
    <property type="match status" value="1"/>
</dbReference>
<dbReference type="SUPFAM" id="SSF49764">
    <property type="entry name" value="HSP20-like chaperones"/>
    <property type="match status" value="1"/>
</dbReference>
<feature type="transmembrane region" description="Helical" evidence="13">
    <location>
        <begin position="405"/>
        <end position="426"/>
    </location>
</feature>
<dbReference type="Pfam" id="PF00753">
    <property type="entry name" value="Lactamase_B"/>
    <property type="match status" value="1"/>
</dbReference>
<dbReference type="eggNOG" id="KOG0813">
    <property type="taxonomic scope" value="Eukaryota"/>
</dbReference>
<dbReference type="UniPathway" id="UPA00619">
    <property type="reaction ID" value="UER00676"/>
</dbReference>
<dbReference type="InterPro" id="IPR019734">
    <property type="entry name" value="TPR_rpt"/>
</dbReference>
<keyword evidence="10 13" id="KW-0472">Membrane</keyword>
<feature type="transmembrane region" description="Helical" evidence="13">
    <location>
        <begin position="372"/>
        <end position="393"/>
    </location>
</feature>
<keyword evidence="8" id="KW-0862">Zinc</keyword>
<sequence>MRGSTGTETIEEHERSIGSPFGDRQSIASLTIEEPTNPLMTTSNPPRNKWRLISTILFAFAFGFSDAAPGALLPHIEAFYGIDYAVTSCIWVGNAVGFILIAAMSHKIQPWFGKRNSLLFGNFLSCVMYSLVASGTSFPIIVIGFFFGGCGLAIVGAQCNIFLSRFDKQSRYLSYYHGGYGTGATVSPLIATGMVNRGVKWHFFYLVLLGLMGSTALNLYFSFKDADEDLKPWDTDEPPQNTSIEMESNLTRQTQGNTTTPSSSSKQPSDMVLALRNHVTWLIAFFCLTYQGAEVSMAGWIVTFLLDYRHSNAESTGYVASGFWAGLTLGRLLLTRPIHKYIGVRRGVFIVSLISIVLIVLTWVIPVVIVEAVFVSIAGVFIGPNYPLLIALSAQPGFIPRKIQVVSITIMTAFGSVGGALFPFIVGVLSEKVGTFVVLPVFIVLYSIMGDEDLKSKDYLGAINNYSHAIKENPQAFTAFLKRATAYQKLKNADKAKQDISSAFTIASERGKRTEIGLCYFKLGLIYYQEKKIKLSLKQFEKAIEYDCKESTLEVWKNKAEYDLKAHPELNVDEDDDEEDGDDIDLLVEEDNKYAESSDKVEPKKDEPKIVELKEEETKVEQTPKSTNIDVINKIAPLNVKIRDDWYQSNDEVIITIYAKKVNEEKLKVDFESNSVAISFPSAANSEYNYNLDPLYGEIIPSESKYKVYSTKLEITLKKKEAHKWPGLEKEATEEVEEVGNADDTNKQNPSGLVYPTSSRKKVNWNNFKVDDDEKEEGDTNTFFQKIFKDVDEDSRRAMMKSYVQSNGTVLTTSWDEAKDKEFETSPPERKMHIESIPMRWGHGDNYAYLLVDTPSKHAWLIDSAQPDEVTEYISKNKLNFELKAIVNTHHHYDHSDGNPYFHKKYPDLPIIAGKDSPLVTYTPSHEEIIDLGDNLSIRALHTPCHTQDSICYFVEDNKTGERAVFTGDTLFISGCGRFFEGDGKEMNHSLNRVLAKLPKDTHVYPGHEYTKSNVKFSKTVLSNDAIKKLEEYCDTHEYTTGKFSIGDELKFNPFMMLKDPEVISKTGLTAPDEIMDKLRTMKNNM</sequence>
<feature type="region of interest" description="Disordered" evidence="12">
    <location>
        <begin position="1"/>
        <end position="22"/>
    </location>
</feature>
<feature type="compositionally biased region" description="Polar residues" evidence="12">
    <location>
        <begin position="238"/>
        <end position="257"/>
    </location>
</feature>
<dbReference type="InterPro" id="IPR007052">
    <property type="entry name" value="CS_dom"/>
</dbReference>
<organism evidence="16 17">
    <name type="scientific">Candida maltosa (strain Xu316)</name>
    <name type="common">Yeast</name>
    <dbReference type="NCBI Taxonomy" id="1245528"/>
    <lineage>
        <taxon>Eukaryota</taxon>
        <taxon>Fungi</taxon>
        <taxon>Dikarya</taxon>
        <taxon>Ascomycota</taxon>
        <taxon>Saccharomycotina</taxon>
        <taxon>Pichiomycetes</taxon>
        <taxon>Debaryomycetaceae</taxon>
        <taxon>Candida/Lodderomyces clade</taxon>
        <taxon>Candida</taxon>
    </lineage>
</organism>
<dbReference type="Pfam" id="PF16123">
    <property type="entry name" value="HAGH_C"/>
    <property type="match status" value="1"/>
</dbReference>
<feature type="transmembrane region" description="Helical" evidence="13">
    <location>
        <begin position="116"/>
        <end position="132"/>
    </location>
</feature>
<evidence type="ECO:0000256" key="12">
    <source>
        <dbReference type="SAM" id="MobiDB-lite"/>
    </source>
</evidence>
<evidence type="ECO:0000256" key="5">
    <source>
        <dbReference type="ARBA" id="ARBA00022692"/>
    </source>
</evidence>
<keyword evidence="7" id="KW-0378">Hydrolase</keyword>
<feature type="transmembrane region" description="Helical" evidence="13">
    <location>
        <begin position="50"/>
        <end position="72"/>
    </location>
</feature>
<comment type="caution">
    <text evidence="16">The sequence shown here is derived from an EMBL/GenBank/DDBJ whole genome shotgun (WGS) entry which is preliminary data.</text>
</comment>
<dbReference type="FunFam" id="1.20.1250.20:FF:000308">
    <property type="entry name" value="MFS efflux transporter"/>
    <property type="match status" value="1"/>
</dbReference>
<dbReference type="InterPro" id="IPR001279">
    <property type="entry name" value="Metallo-B-lactamas"/>
</dbReference>
<dbReference type="GO" id="GO:0016020">
    <property type="term" value="C:membrane"/>
    <property type="evidence" value="ECO:0007669"/>
    <property type="project" value="UniProtKB-SubCell"/>
</dbReference>
<dbReference type="EMBL" id="AOGT01001721">
    <property type="protein sequence ID" value="EMG47115.1"/>
    <property type="molecule type" value="Genomic_DNA"/>
</dbReference>
<feature type="transmembrane region" description="Helical" evidence="13">
    <location>
        <begin position="175"/>
        <end position="195"/>
    </location>
</feature>
<feature type="transmembrane region" description="Helical" evidence="13">
    <location>
        <begin position="347"/>
        <end position="366"/>
    </location>
</feature>
<comment type="similarity">
    <text evidence="4">Belongs to the SGT1 family.</text>
</comment>
<feature type="transmembrane region" description="Helical" evidence="13">
    <location>
        <begin position="138"/>
        <end position="163"/>
    </location>
</feature>
<evidence type="ECO:0000256" key="8">
    <source>
        <dbReference type="ARBA" id="ARBA00022833"/>
    </source>
</evidence>
<dbReference type="GO" id="GO:0022857">
    <property type="term" value="F:transmembrane transporter activity"/>
    <property type="evidence" value="ECO:0007669"/>
    <property type="project" value="InterPro"/>
</dbReference>
<dbReference type="SMART" id="SM00028">
    <property type="entry name" value="TPR"/>
    <property type="match status" value="3"/>
</dbReference>
<dbReference type="InterPro" id="IPR036866">
    <property type="entry name" value="RibonucZ/Hydroxyglut_hydro"/>
</dbReference>
<keyword evidence="6" id="KW-0479">Metal-binding</keyword>
<feature type="region of interest" description="Disordered" evidence="12">
    <location>
        <begin position="232"/>
        <end position="268"/>
    </location>
</feature>
<comment type="cofactor">
    <cofactor evidence="1">
        <name>Zn(2+)</name>
        <dbReference type="ChEBI" id="CHEBI:29105"/>
    </cofactor>
</comment>
<evidence type="ECO:0000259" key="15">
    <source>
        <dbReference type="PROSITE" id="PS51203"/>
    </source>
</evidence>
<dbReference type="GO" id="GO:0016787">
    <property type="term" value="F:hydrolase activity"/>
    <property type="evidence" value="ECO:0007669"/>
    <property type="project" value="UniProtKB-KW"/>
</dbReference>
<dbReference type="SMART" id="SM00849">
    <property type="entry name" value="Lactamase_B"/>
    <property type="match status" value="1"/>
</dbReference>
<name>M3JW22_CANMX</name>
<dbReference type="InterPro" id="IPR007699">
    <property type="entry name" value="SGS_dom"/>
</dbReference>
<dbReference type="OrthoDB" id="515692at2759"/>
<dbReference type="InterPro" id="IPR008978">
    <property type="entry name" value="HSP20-like_chaperone"/>
</dbReference>
<feature type="transmembrane region" description="Helical" evidence="13">
    <location>
        <begin position="318"/>
        <end position="335"/>
    </location>
</feature>
<dbReference type="HOGENOM" id="CLU_285290_0_0_1"/>
<keyword evidence="5 13" id="KW-0812">Transmembrane</keyword>
<dbReference type="InterPro" id="IPR011701">
    <property type="entry name" value="MFS"/>
</dbReference>
<dbReference type="CDD" id="cd06466">
    <property type="entry name" value="p23_CS_SGT1_like"/>
    <property type="match status" value="1"/>
</dbReference>
<evidence type="ECO:0000256" key="2">
    <source>
        <dbReference type="ARBA" id="ARBA00004141"/>
    </source>
</evidence>
<feature type="repeat" description="TPR" evidence="11">
    <location>
        <begin position="517"/>
        <end position="550"/>
    </location>
</feature>
<dbReference type="InterPro" id="IPR032282">
    <property type="entry name" value="HAGH_C"/>
</dbReference>